<dbReference type="EMBL" id="CP016033">
    <property type="protein sequence ID" value="ANK12442.1"/>
    <property type="molecule type" value="Genomic_DNA"/>
</dbReference>
<dbReference type="STRING" id="1112.A9D12_05190"/>
<evidence type="ECO:0008006" key="4">
    <source>
        <dbReference type="Google" id="ProtNLM"/>
    </source>
</evidence>
<keyword evidence="1" id="KW-0472">Membrane</keyword>
<evidence type="ECO:0000313" key="3">
    <source>
        <dbReference type="Proteomes" id="UP000078263"/>
    </source>
</evidence>
<dbReference type="AlphaFoldDB" id="A0A192D3D7"/>
<reference evidence="2 3" key="1">
    <citation type="submission" date="2016-05" db="EMBL/GenBank/DDBJ databases">
        <title>Compelete Genome Sequence of Bacteriochlorophyll-Synthesizing Bacterium Porphyrobacter neustonensis DSM 9434.</title>
        <authorList>
            <person name="Shi X.-L."/>
            <person name="Wu Y.-H."/>
            <person name="Cheng H."/>
            <person name="Xu L."/>
            <person name="Zhang X.-Q."/>
            <person name="Wang C.-S."/>
            <person name="Xu X.-W."/>
        </authorList>
    </citation>
    <scope>NUCLEOTIDE SEQUENCE [LARGE SCALE GENOMIC DNA]</scope>
    <source>
        <strain evidence="2 3">DSM 9434</strain>
    </source>
</reference>
<feature type="transmembrane region" description="Helical" evidence="1">
    <location>
        <begin position="104"/>
        <end position="122"/>
    </location>
</feature>
<sequence length="141" mass="15145">MIPLARRRPGSITGFAVLFFAGALLTFAHGITDLAARQTALEASLPAVPWSEDAVIVWQSMWLSIALIPVAMVWLSGVRFARWMVTVMALVKLANLLATGGGGMIDWAAMLLGLIAVALLFTPASSRWFAQRAEANPAPLR</sequence>
<keyword evidence="1" id="KW-1133">Transmembrane helix</keyword>
<name>A0A192D3D7_9SPHN</name>
<organism evidence="2 3">
    <name type="scientific">Erythrobacter neustonensis</name>
    <dbReference type="NCBI Taxonomy" id="1112"/>
    <lineage>
        <taxon>Bacteria</taxon>
        <taxon>Pseudomonadati</taxon>
        <taxon>Pseudomonadota</taxon>
        <taxon>Alphaproteobacteria</taxon>
        <taxon>Sphingomonadales</taxon>
        <taxon>Erythrobacteraceae</taxon>
        <taxon>Erythrobacter/Porphyrobacter group</taxon>
        <taxon>Erythrobacter</taxon>
    </lineage>
</organism>
<keyword evidence="3" id="KW-1185">Reference proteome</keyword>
<accession>A0A192D3D7</accession>
<gene>
    <name evidence="2" type="ORF">A9D12_05190</name>
</gene>
<dbReference type="RefSeq" id="WP_068350353.1">
    <property type="nucleotide sequence ID" value="NZ_CP016033.1"/>
</dbReference>
<dbReference type="OrthoDB" id="7391648at2"/>
<dbReference type="Proteomes" id="UP000078263">
    <property type="component" value="Chromosome"/>
</dbReference>
<evidence type="ECO:0000256" key="1">
    <source>
        <dbReference type="SAM" id="Phobius"/>
    </source>
</evidence>
<protein>
    <recommendedName>
        <fullName evidence="4">DoxX family protein</fullName>
    </recommendedName>
</protein>
<proteinExistence type="predicted"/>
<feature type="transmembrane region" description="Helical" evidence="1">
    <location>
        <begin position="80"/>
        <end position="98"/>
    </location>
</feature>
<evidence type="ECO:0000313" key="2">
    <source>
        <dbReference type="EMBL" id="ANK12442.1"/>
    </source>
</evidence>
<keyword evidence="1" id="KW-0812">Transmembrane</keyword>
<dbReference type="KEGG" id="pns:A9D12_05190"/>
<feature type="transmembrane region" description="Helical" evidence="1">
    <location>
        <begin position="54"/>
        <end position="75"/>
    </location>
</feature>